<keyword evidence="2" id="KW-0812">Transmembrane</keyword>
<organism evidence="3 4">
    <name type="scientific">Mycoplasma bradburyae</name>
    <dbReference type="NCBI Taxonomy" id="2963128"/>
    <lineage>
        <taxon>Bacteria</taxon>
        <taxon>Bacillati</taxon>
        <taxon>Mycoplasmatota</taxon>
        <taxon>Mollicutes</taxon>
        <taxon>Mycoplasmataceae</taxon>
        <taxon>Mycoplasma</taxon>
    </lineage>
</organism>
<sequence length="738" mass="84224">MKNKTNLKRLIYLKFGLLVPTLFVSTLGGVVSNNTKHTDFNLIKHDITLDPNVPTIPNPDDVVEKQPGSENADNPQEQPRMPANLEELKKSIDQKISGKIGEFIDGLAKAIEDRINAVKNNTSFSFQEKFNRNLYYSLVQAFFQSNKEMIKSDPSKYGLDIVFPYVLSNDATFHKGTIVFNNKTYDNKIWGSVANKTDYKKQITGEGNSITPDSDASKATTQNTTSQEEGDMTLKTYFDALSKETSKIFFNDDDLPEVDKDYEVTGKVVDSKGGVFSDAPKNFKSWDEYIISKIRPRFIDFDLEQNKDPAQQEEMNQQQPPAVENILPPSVPVDGEPVPTNPKELIENIPRYTPKVRGLYSTLSASAFLNRFNSFNRNNKSSNFFYFENPINTRFKYEVTGLSMDNRSLSATVKIQDAVKPEVTATYTKKLDTINLSGDLQKINENKELAYPVIQETFLRFYKSVGLDAKLNYGDATKLYVEPQTIFQMVYLAMKSIEKREFKNDFNIILSRSIGFSAEQATSYFLNFLRNQVVNRQFLYWQQISEMYKRIFVAFIRDFNKEELKPKLLELLKENKVTPDKFNQSFAEARRRLLKLDSLAKQTLGSPINHFNNLVTEIIQLNNILKPFNLVYDKISDQNKNNADGEKDLTAALKSFSRDIDNILIDSKARTNPFLIILVIFLALISISLYGFYFMQLAFNKTRQINKLNKPLIITVLTIASIALVSTLLIALKIIGVF</sequence>
<proteinExistence type="predicted"/>
<evidence type="ECO:0000313" key="3">
    <source>
        <dbReference type="EMBL" id="MDC4183165.1"/>
    </source>
</evidence>
<feature type="transmembrane region" description="Helical" evidence="2">
    <location>
        <begin position="12"/>
        <end position="31"/>
    </location>
</feature>
<keyword evidence="2" id="KW-1133">Transmembrane helix</keyword>
<evidence type="ECO:0008006" key="5">
    <source>
        <dbReference type="Google" id="ProtNLM"/>
    </source>
</evidence>
<dbReference type="AlphaFoldDB" id="A0AAW6HN13"/>
<protein>
    <recommendedName>
        <fullName evidence="5">Transmembrane protein</fullName>
    </recommendedName>
</protein>
<dbReference type="NCBIfam" id="NF045829">
    <property type="entry name" value="UU052_fam"/>
    <property type="match status" value="1"/>
</dbReference>
<feature type="transmembrane region" description="Helical" evidence="2">
    <location>
        <begin position="674"/>
        <end position="699"/>
    </location>
</feature>
<evidence type="ECO:0000313" key="4">
    <source>
        <dbReference type="Proteomes" id="UP001216384"/>
    </source>
</evidence>
<dbReference type="EMBL" id="JAJHZP010000009">
    <property type="protein sequence ID" value="MDC4183165.1"/>
    <property type="molecule type" value="Genomic_DNA"/>
</dbReference>
<feature type="compositionally biased region" description="Polar residues" evidence="1">
    <location>
        <begin position="205"/>
        <end position="227"/>
    </location>
</feature>
<reference evidence="3" key="1">
    <citation type="submission" date="2021-11" db="EMBL/GenBank/DDBJ databases">
        <title>Description of Mycoplasma bradburyaesp. nov.from sea birds: a tribute to a great mycoplasmologist.</title>
        <authorList>
            <person name="Ramirez A.S."/>
            <person name="Poveda C."/>
            <person name="Suarez-Perez A."/>
            <person name="Rosales R.S."/>
            <person name="Dijkman R."/>
            <person name="Feberwee A."/>
            <person name="Spergser J."/>
            <person name="Szostak M.P."/>
            <person name="Ressel L."/>
            <person name="Calabuig P."/>
            <person name="Catania S."/>
            <person name="Gobbo F."/>
            <person name="Timofte D."/>
            <person name="Poveda J.B."/>
        </authorList>
    </citation>
    <scope>NUCLEOTIDE SEQUENCE</scope>
    <source>
        <strain evidence="3">T264</strain>
    </source>
</reference>
<evidence type="ECO:0000256" key="1">
    <source>
        <dbReference type="SAM" id="MobiDB-lite"/>
    </source>
</evidence>
<feature type="region of interest" description="Disordered" evidence="1">
    <location>
        <begin position="51"/>
        <end position="80"/>
    </location>
</feature>
<dbReference type="Proteomes" id="UP001216384">
    <property type="component" value="Unassembled WGS sequence"/>
</dbReference>
<feature type="compositionally biased region" description="Polar residues" evidence="1">
    <location>
        <begin position="68"/>
        <end position="77"/>
    </location>
</feature>
<keyword evidence="2" id="KW-0472">Membrane</keyword>
<feature type="transmembrane region" description="Helical" evidence="2">
    <location>
        <begin position="711"/>
        <end position="735"/>
    </location>
</feature>
<evidence type="ECO:0000256" key="2">
    <source>
        <dbReference type="SAM" id="Phobius"/>
    </source>
</evidence>
<dbReference type="InterPro" id="IPR054788">
    <property type="entry name" value="MSC_0620_UU052-like"/>
</dbReference>
<gene>
    <name evidence="3" type="ORF">LNO71_00700</name>
</gene>
<accession>A0AAW6HN13</accession>
<comment type="caution">
    <text evidence="3">The sequence shown here is derived from an EMBL/GenBank/DDBJ whole genome shotgun (WGS) entry which is preliminary data.</text>
</comment>
<dbReference type="RefSeq" id="WP_255045808.1">
    <property type="nucleotide sequence ID" value="NZ_CP101415.1"/>
</dbReference>
<feature type="region of interest" description="Disordered" evidence="1">
    <location>
        <begin position="204"/>
        <end position="230"/>
    </location>
</feature>
<name>A0AAW6HN13_9MOLU</name>